<dbReference type="AlphaFoldDB" id="A0A2Z6QVU8"/>
<evidence type="ECO:0000313" key="4">
    <source>
        <dbReference type="Proteomes" id="UP000247702"/>
    </source>
</evidence>
<name>A0A2Z6QVU8_9GLOM</name>
<dbReference type="OrthoDB" id="2565191at2759"/>
<evidence type="ECO:0000313" key="3">
    <source>
        <dbReference type="EMBL" id="GES75842.1"/>
    </source>
</evidence>
<evidence type="ECO:0000313" key="2">
    <source>
        <dbReference type="EMBL" id="GBB84778.1"/>
    </source>
</evidence>
<dbReference type="EMBL" id="BEXD01000153">
    <property type="protein sequence ID" value="GBB84778.1"/>
    <property type="molecule type" value="Genomic_DNA"/>
</dbReference>
<feature type="region of interest" description="Disordered" evidence="1">
    <location>
        <begin position="150"/>
        <end position="176"/>
    </location>
</feature>
<proteinExistence type="predicted"/>
<accession>A0A2Z6QVU8</accession>
<dbReference type="Proteomes" id="UP000615446">
    <property type="component" value="Unassembled WGS sequence"/>
</dbReference>
<comment type="caution">
    <text evidence="2">The sequence shown here is derived from an EMBL/GenBank/DDBJ whole genome shotgun (WGS) entry which is preliminary data.</text>
</comment>
<reference evidence="3" key="2">
    <citation type="submission" date="2019-10" db="EMBL/GenBank/DDBJ databases">
        <title>Conservation and host-specific expression of non-tandemly repeated heterogenous ribosome RNA gene in arbuscular mycorrhizal fungi.</title>
        <authorList>
            <person name="Maeda T."/>
            <person name="Kobayashi Y."/>
            <person name="Nakagawa T."/>
            <person name="Ezawa T."/>
            <person name="Yamaguchi K."/>
            <person name="Bino T."/>
            <person name="Nishimoto Y."/>
            <person name="Shigenobu S."/>
            <person name="Kawaguchi M."/>
        </authorList>
    </citation>
    <scope>NUCLEOTIDE SEQUENCE</scope>
    <source>
        <strain evidence="3">HR1</strain>
    </source>
</reference>
<protein>
    <submittedName>
        <fullName evidence="2">Uncharacterized protein</fullName>
    </submittedName>
</protein>
<reference evidence="2 4" key="1">
    <citation type="submission" date="2017-11" db="EMBL/GenBank/DDBJ databases">
        <title>The genome of Rhizophagus clarus HR1 reveals common genetic basis of auxotrophy among arbuscular mycorrhizal fungi.</title>
        <authorList>
            <person name="Kobayashi Y."/>
        </authorList>
    </citation>
    <scope>NUCLEOTIDE SEQUENCE [LARGE SCALE GENOMIC DNA]</scope>
    <source>
        <strain evidence="2 4">HR1</strain>
    </source>
</reference>
<evidence type="ECO:0000256" key="1">
    <source>
        <dbReference type="SAM" id="MobiDB-lite"/>
    </source>
</evidence>
<dbReference type="EMBL" id="BLAL01000018">
    <property type="protein sequence ID" value="GES75842.1"/>
    <property type="molecule type" value="Genomic_DNA"/>
</dbReference>
<dbReference type="Proteomes" id="UP000247702">
    <property type="component" value="Unassembled WGS sequence"/>
</dbReference>
<sequence length="227" mass="26219">MRVKSNKVYLYNSSLEYVKTAKSWSEAAKISGAVSYRIVYKYLDSGELFENNWYFFSKEFSSERISELKANTDAENIPKLLSNESYQGQDTLIYIYLRNQNRSYQLIKVTDNILEAAILLNTTCKIVERYLDSNKRFSENNYLIRSKPIKDDVNAEAEPDPDSKSKSTTSNLPLSELPETDFLNSISRFATNHYTNVYPIPEIFGQMDETALVTISILLQEYINQQT</sequence>
<keyword evidence="4" id="KW-1185">Reference proteome</keyword>
<organism evidence="2 4">
    <name type="scientific">Rhizophagus clarus</name>
    <dbReference type="NCBI Taxonomy" id="94130"/>
    <lineage>
        <taxon>Eukaryota</taxon>
        <taxon>Fungi</taxon>
        <taxon>Fungi incertae sedis</taxon>
        <taxon>Mucoromycota</taxon>
        <taxon>Glomeromycotina</taxon>
        <taxon>Glomeromycetes</taxon>
        <taxon>Glomerales</taxon>
        <taxon>Glomeraceae</taxon>
        <taxon>Rhizophagus</taxon>
    </lineage>
</organism>
<gene>
    <name evidence="3" type="ORF">RCL2_000324600</name>
    <name evidence="2" type="ORF">RclHR1_11350004</name>
</gene>